<keyword evidence="4 7" id="KW-1133">Transmembrane helix</keyword>
<evidence type="ECO:0000256" key="7">
    <source>
        <dbReference type="SAM" id="Phobius"/>
    </source>
</evidence>
<evidence type="ECO:0000256" key="2">
    <source>
        <dbReference type="ARBA" id="ARBA00022475"/>
    </source>
</evidence>
<feature type="transmembrane region" description="Helical" evidence="7">
    <location>
        <begin position="44"/>
        <end position="63"/>
    </location>
</feature>
<dbReference type="Pfam" id="PF13807">
    <property type="entry name" value="GNVR"/>
    <property type="match status" value="1"/>
</dbReference>
<reference evidence="11" key="1">
    <citation type="submission" date="2016-10" db="EMBL/GenBank/DDBJ databases">
        <authorList>
            <person name="Varghese N."/>
            <person name="Submissions S."/>
        </authorList>
    </citation>
    <scope>NUCLEOTIDE SEQUENCE [LARGE SCALE GENOMIC DNA]</scope>
    <source>
        <strain evidence="11">Gh-105</strain>
    </source>
</reference>
<dbReference type="STRING" id="582675.SAMN05192565_105174"/>
<feature type="coiled-coil region" evidence="6">
    <location>
        <begin position="311"/>
        <end position="374"/>
    </location>
</feature>
<feature type="domain" description="Polysaccharide chain length determinant N-terminal" evidence="8">
    <location>
        <begin position="32"/>
        <end position="119"/>
    </location>
</feature>
<comment type="subcellular location">
    <subcellularLocation>
        <location evidence="1">Cell membrane</location>
        <topology evidence="1">Multi-pass membrane protein</topology>
    </subcellularLocation>
</comment>
<dbReference type="InterPro" id="IPR003856">
    <property type="entry name" value="LPS_length_determ_N"/>
</dbReference>
<dbReference type="OrthoDB" id="230260at2"/>
<dbReference type="SUPFAM" id="SSF52540">
    <property type="entry name" value="P-loop containing nucleoside triphosphate hydrolases"/>
    <property type="match status" value="1"/>
</dbReference>
<organism evidence="10 11">
    <name type="scientific">Methylobacterium gossipiicola</name>
    <dbReference type="NCBI Taxonomy" id="582675"/>
    <lineage>
        <taxon>Bacteria</taxon>
        <taxon>Pseudomonadati</taxon>
        <taxon>Pseudomonadota</taxon>
        <taxon>Alphaproteobacteria</taxon>
        <taxon>Hyphomicrobiales</taxon>
        <taxon>Methylobacteriaceae</taxon>
        <taxon>Methylobacterium</taxon>
    </lineage>
</organism>
<keyword evidence="3 7" id="KW-0812">Transmembrane</keyword>
<dbReference type="PANTHER" id="PTHR32309:SF13">
    <property type="entry name" value="FERRIC ENTEROBACTIN TRANSPORT PROTEIN FEPE"/>
    <property type="match status" value="1"/>
</dbReference>
<feature type="domain" description="Tyrosine-protein kinase G-rich" evidence="9">
    <location>
        <begin position="401"/>
        <end position="474"/>
    </location>
</feature>
<keyword evidence="6" id="KW-0175">Coiled coil</keyword>
<evidence type="ECO:0000256" key="6">
    <source>
        <dbReference type="SAM" id="Coils"/>
    </source>
</evidence>
<name>A0A1I2T062_9HYPH</name>
<dbReference type="Gene3D" id="3.40.50.300">
    <property type="entry name" value="P-loop containing nucleotide triphosphate hydrolases"/>
    <property type="match status" value="1"/>
</dbReference>
<dbReference type="PANTHER" id="PTHR32309">
    <property type="entry name" value="TYROSINE-PROTEIN KINASE"/>
    <property type="match status" value="1"/>
</dbReference>
<evidence type="ECO:0000259" key="8">
    <source>
        <dbReference type="Pfam" id="PF02706"/>
    </source>
</evidence>
<evidence type="ECO:0000313" key="10">
    <source>
        <dbReference type="EMBL" id="SFG55591.1"/>
    </source>
</evidence>
<evidence type="ECO:0000256" key="5">
    <source>
        <dbReference type="ARBA" id="ARBA00023136"/>
    </source>
</evidence>
<evidence type="ECO:0000256" key="1">
    <source>
        <dbReference type="ARBA" id="ARBA00004651"/>
    </source>
</evidence>
<dbReference type="InterPro" id="IPR027417">
    <property type="entry name" value="P-loop_NTPase"/>
</dbReference>
<protein>
    <submittedName>
        <fullName evidence="10">Uncharacterized protein involved in exopolysaccharide biosynthesis</fullName>
    </submittedName>
</protein>
<gene>
    <name evidence="10" type="ORF">SAMN05192565_105174</name>
</gene>
<dbReference type="GO" id="GO:0005886">
    <property type="term" value="C:plasma membrane"/>
    <property type="evidence" value="ECO:0007669"/>
    <property type="project" value="UniProtKB-SubCell"/>
</dbReference>
<evidence type="ECO:0000256" key="3">
    <source>
        <dbReference type="ARBA" id="ARBA00022692"/>
    </source>
</evidence>
<accession>A0A1I2T062</accession>
<dbReference type="InterPro" id="IPR032807">
    <property type="entry name" value="GNVR"/>
</dbReference>
<evidence type="ECO:0000256" key="4">
    <source>
        <dbReference type="ARBA" id="ARBA00022989"/>
    </source>
</evidence>
<sequence length="704" mass="75630">MAQIDRHIAADWIDPGERLRSPRPQPDTSAEIGDLWRILRARRAWIIGTAAILTAIAVAYAMLAPPLYTATAQILIDPRDKQIVSNDVNPVAMAPDGGVIQVESQARVIESDSVLTRAVIAAGLLNDPEFGAPGNGVLARIQRAFDGADRTGDTADATKAEGRAVRALRRKLAVKRADKVFVVDVVVTASDPDKAARIVNAIATAYLQDQSDARAEAATRASAELGARLEDLRRQVNQAENKVERFKAEKGLISASGRLISEQQLAESNNRIVGARARTAEARTRLQQIKDARGTAFGADATPEAIQSPVIERLRAQYAELVSKEADLRTQLGDRHPNIEAVRTQLQGVRRLIEAELNRLSKSAETDFQRAEANEKALAAGLETLKRGTVVSGEASVRLRELEREVDSSRAVYANFLNRSREIKEQVGIDTTNARVIGWARPPQDRSWPLRVPLIIGGLISGLGLGAGLAFGREYLHPTVLSRRQVERLLNAPVLVGLPVFGPRTERSACLGAARLLDRMANLGPRPRSSGQGVAVFVTSGGTDAKDRRTITRLLAAVAVTRGDRVLVIDADLEAGVPLRDQAGLVEVLNGETSVTFAALRDGQSGAMYLPVGDAMRLSRDALDRANIEGVLTAARDAFDLVLIEGGTLSANLRVAEMALTADRMLVVVRGGTTRQRELLDLVEAAESLGRRISGAVVVGAGAA</sequence>
<keyword evidence="2" id="KW-1003">Cell membrane</keyword>
<evidence type="ECO:0000259" key="9">
    <source>
        <dbReference type="Pfam" id="PF13807"/>
    </source>
</evidence>
<feature type="coiled-coil region" evidence="6">
    <location>
        <begin position="215"/>
        <end position="249"/>
    </location>
</feature>
<keyword evidence="5 7" id="KW-0472">Membrane</keyword>
<dbReference type="EMBL" id="FOPM01000005">
    <property type="protein sequence ID" value="SFG55591.1"/>
    <property type="molecule type" value="Genomic_DNA"/>
</dbReference>
<dbReference type="Pfam" id="PF02706">
    <property type="entry name" value="Wzz"/>
    <property type="match status" value="1"/>
</dbReference>
<keyword evidence="11" id="KW-1185">Reference proteome</keyword>
<proteinExistence type="predicted"/>
<dbReference type="GO" id="GO:0004713">
    <property type="term" value="F:protein tyrosine kinase activity"/>
    <property type="evidence" value="ECO:0007669"/>
    <property type="project" value="TreeGrafter"/>
</dbReference>
<dbReference type="InterPro" id="IPR050445">
    <property type="entry name" value="Bact_polysacc_biosynth/exp"/>
</dbReference>
<dbReference type="Proteomes" id="UP000199229">
    <property type="component" value="Unassembled WGS sequence"/>
</dbReference>
<dbReference type="AlphaFoldDB" id="A0A1I2T062"/>
<dbReference type="RefSeq" id="WP_091970026.1">
    <property type="nucleotide sequence ID" value="NZ_FOPM01000005.1"/>
</dbReference>
<evidence type="ECO:0000313" key="11">
    <source>
        <dbReference type="Proteomes" id="UP000199229"/>
    </source>
</evidence>